<sequence>MHNRSGRDGNSPRFRPFVLFSESGTIMARTLTLTLAPTLALCGLLATAAAANAQSVGAPAGRDPATAPGGTEGLAGPRNTAEAIRSGDAIPVAPRTDGIPAGEQGVLPPEASRAPAPR</sequence>
<feature type="region of interest" description="Disordered" evidence="1">
    <location>
        <begin position="53"/>
        <end position="118"/>
    </location>
</feature>
<keyword evidence="3" id="KW-1185">Reference proteome</keyword>
<organism evidence="2 3">
    <name type="scientific">Methylobacterium komagatae</name>
    <dbReference type="NCBI Taxonomy" id="374425"/>
    <lineage>
        <taxon>Bacteria</taxon>
        <taxon>Pseudomonadati</taxon>
        <taxon>Pseudomonadota</taxon>
        <taxon>Alphaproteobacteria</taxon>
        <taxon>Hyphomicrobiales</taxon>
        <taxon>Methylobacteriaceae</taxon>
        <taxon>Methylobacterium</taxon>
    </lineage>
</organism>
<protein>
    <submittedName>
        <fullName evidence="2">Uncharacterized protein</fullName>
    </submittedName>
</protein>
<name>A0ABW2BN63_9HYPH</name>
<evidence type="ECO:0000313" key="3">
    <source>
        <dbReference type="Proteomes" id="UP001596292"/>
    </source>
</evidence>
<gene>
    <name evidence="2" type="ORF">ACFQE0_19350</name>
</gene>
<dbReference type="EMBL" id="JBHSWN010000001">
    <property type="protein sequence ID" value="MFC6791575.1"/>
    <property type="molecule type" value="Genomic_DNA"/>
</dbReference>
<proteinExistence type="predicted"/>
<evidence type="ECO:0000256" key="1">
    <source>
        <dbReference type="SAM" id="MobiDB-lite"/>
    </source>
</evidence>
<accession>A0ABW2BN63</accession>
<comment type="caution">
    <text evidence="2">The sequence shown here is derived from an EMBL/GenBank/DDBJ whole genome shotgun (WGS) entry which is preliminary data.</text>
</comment>
<evidence type="ECO:0000313" key="2">
    <source>
        <dbReference type="EMBL" id="MFC6791575.1"/>
    </source>
</evidence>
<dbReference type="Proteomes" id="UP001596292">
    <property type="component" value="Unassembled WGS sequence"/>
</dbReference>
<reference evidence="3" key="1">
    <citation type="journal article" date="2019" name="Int. J. Syst. Evol. Microbiol.">
        <title>The Global Catalogue of Microorganisms (GCM) 10K type strain sequencing project: providing services to taxonomists for standard genome sequencing and annotation.</title>
        <authorList>
            <consortium name="The Broad Institute Genomics Platform"/>
            <consortium name="The Broad Institute Genome Sequencing Center for Infectious Disease"/>
            <person name="Wu L."/>
            <person name="Ma J."/>
        </authorList>
    </citation>
    <scope>NUCLEOTIDE SEQUENCE [LARGE SCALE GENOMIC DNA]</scope>
    <source>
        <strain evidence="3">CCUG 48316</strain>
    </source>
</reference>